<dbReference type="Pfam" id="PF14088">
    <property type="entry name" value="DUF4268"/>
    <property type="match status" value="1"/>
</dbReference>
<keyword evidence="3" id="KW-1185">Reference proteome</keyword>
<sequence>MFSKSESKQIRQEFWTSFGKEYPRKWLLYNTKIKDVTLKFTFTTKKAQVSIDIEPYDKIIKAYYYEKLISLKKILTSEFIEDIIYDEFYELDSGKVISRIYVEIDNVSIHNRNTWPETMIFLSKHMDKLEEFFLEYKEYISD</sequence>
<dbReference type="InterPro" id="IPR025364">
    <property type="entry name" value="DUF4268"/>
</dbReference>
<dbReference type="STRING" id="1317122.ATO12_04525"/>
<comment type="caution">
    <text evidence="2">The sequence shown here is derived from an EMBL/GenBank/DDBJ whole genome shotgun (WGS) entry which is preliminary data.</text>
</comment>
<protein>
    <recommendedName>
        <fullName evidence="1">DUF4268 domain-containing protein</fullName>
    </recommendedName>
</protein>
<evidence type="ECO:0000313" key="2">
    <source>
        <dbReference type="EMBL" id="EZH76061.1"/>
    </source>
</evidence>
<reference evidence="2 3" key="1">
    <citation type="submission" date="2014-04" db="EMBL/GenBank/DDBJ databases">
        <title>Aquimarina sp. 22II-S11-z7 Genome Sequencing.</title>
        <authorList>
            <person name="Lai Q."/>
        </authorList>
    </citation>
    <scope>NUCLEOTIDE SEQUENCE [LARGE SCALE GENOMIC DNA]</scope>
    <source>
        <strain evidence="2 3">22II-S11-z7</strain>
    </source>
</reference>
<accession>A0A023C1B8</accession>
<feature type="domain" description="DUF4268" evidence="1">
    <location>
        <begin position="10"/>
        <end position="137"/>
    </location>
</feature>
<dbReference type="OrthoDB" id="1467516at2"/>
<evidence type="ECO:0000313" key="3">
    <source>
        <dbReference type="Proteomes" id="UP000023541"/>
    </source>
</evidence>
<organism evidence="2 3">
    <name type="scientific">Aquimarina atlantica</name>
    <dbReference type="NCBI Taxonomy" id="1317122"/>
    <lineage>
        <taxon>Bacteria</taxon>
        <taxon>Pseudomonadati</taxon>
        <taxon>Bacteroidota</taxon>
        <taxon>Flavobacteriia</taxon>
        <taxon>Flavobacteriales</taxon>
        <taxon>Flavobacteriaceae</taxon>
        <taxon>Aquimarina</taxon>
    </lineage>
</organism>
<dbReference type="eggNOG" id="ENOG5031J2R">
    <property type="taxonomic scope" value="Bacteria"/>
</dbReference>
<evidence type="ECO:0000259" key="1">
    <source>
        <dbReference type="Pfam" id="PF14088"/>
    </source>
</evidence>
<gene>
    <name evidence="2" type="ORF">ATO12_04525</name>
</gene>
<proteinExistence type="predicted"/>
<dbReference type="Proteomes" id="UP000023541">
    <property type="component" value="Unassembled WGS sequence"/>
</dbReference>
<dbReference type="EMBL" id="AQRA01000001">
    <property type="protein sequence ID" value="EZH76061.1"/>
    <property type="molecule type" value="Genomic_DNA"/>
</dbReference>
<dbReference type="AlphaFoldDB" id="A0A023C1B8"/>
<name>A0A023C1B8_9FLAO</name>
<dbReference type="RefSeq" id="WP_034239034.1">
    <property type="nucleotide sequence ID" value="NZ_AQRA01000001.1"/>
</dbReference>